<gene>
    <name evidence="6" type="primary">ampD</name>
    <name evidence="6" type="ORF">GCM10007939_11660</name>
</gene>
<proteinExistence type="predicted"/>
<dbReference type="Pfam" id="PF01510">
    <property type="entry name" value="Amidase_2"/>
    <property type="match status" value="1"/>
</dbReference>
<evidence type="ECO:0000256" key="4">
    <source>
        <dbReference type="ARBA" id="ARBA00023316"/>
    </source>
</evidence>
<evidence type="ECO:0000313" key="6">
    <source>
        <dbReference type="EMBL" id="GLQ34883.1"/>
    </source>
</evidence>
<organism evidence="6 7">
    <name type="scientific">Amylibacter marinus</name>
    <dbReference type="NCBI Taxonomy" id="1475483"/>
    <lineage>
        <taxon>Bacteria</taxon>
        <taxon>Pseudomonadati</taxon>
        <taxon>Pseudomonadota</taxon>
        <taxon>Alphaproteobacteria</taxon>
        <taxon>Rhodobacterales</taxon>
        <taxon>Paracoccaceae</taxon>
        <taxon>Amylibacter</taxon>
    </lineage>
</organism>
<name>A0ABQ5VTW7_9RHOB</name>
<keyword evidence="3" id="KW-0378">Hydrolase</keyword>
<keyword evidence="4" id="KW-0961">Cell wall biogenesis/degradation</keyword>
<reference evidence="7" key="1">
    <citation type="journal article" date="2019" name="Int. J. Syst. Evol. Microbiol.">
        <title>The Global Catalogue of Microorganisms (GCM) 10K type strain sequencing project: providing services to taxonomists for standard genome sequencing and annotation.</title>
        <authorList>
            <consortium name="The Broad Institute Genomics Platform"/>
            <consortium name="The Broad Institute Genome Sequencing Center for Infectious Disease"/>
            <person name="Wu L."/>
            <person name="Ma J."/>
        </authorList>
    </citation>
    <scope>NUCLEOTIDE SEQUENCE [LARGE SCALE GENOMIC DNA]</scope>
    <source>
        <strain evidence="7">NBRC 110140</strain>
    </source>
</reference>
<dbReference type="InterPro" id="IPR051206">
    <property type="entry name" value="NAMLAA_amidase_2"/>
</dbReference>
<evidence type="ECO:0000313" key="7">
    <source>
        <dbReference type="Proteomes" id="UP001156694"/>
    </source>
</evidence>
<evidence type="ECO:0000256" key="1">
    <source>
        <dbReference type="ARBA" id="ARBA00001561"/>
    </source>
</evidence>
<dbReference type="PANTHER" id="PTHR30417:SF1">
    <property type="entry name" value="N-ACETYLMURAMOYL-L-ALANINE AMIDASE AMID"/>
    <property type="match status" value="1"/>
</dbReference>
<dbReference type="PANTHER" id="PTHR30417">
    <property type="entry name" value="N-ACETYLMURAMOYL-L-ALANINE AMIDASE AMID"/>
    <property type="match status" value="1"/>
</dbReference>
<comment type="caution">
    <text evidence="6">The sequence shown here is derived from an EMBL/GenBank/DDBJ whole genome shotgun (WGS) entry which is preliminary data.</text>
</comment>
<accession>A0ABQ5VTW7</accession>
<dbReference type="SMART" id="SM00644">
    <property type="entry name" value="Ami_2"/>
    <property type="match status" value="1"/>
</dbReference>
<dbReference type="RefSeq" id="WP_284376935.1">
    <property type="nucleotide sequence ID" value="NZ_BSNN01000002.1"/>
</dbReference>
<keyword evidence="7" id="KW-1185">Reference proteome</keyword>
<sequence>MSWINTTKKSPNFGPRKHDRGPDLLVLHYTAMKSCDAAIDRLCDPNAEVSAHYVISETGAVHQLVDEEMRAWHAGAGRWGDVMDVNSHSIGIELANATTEALALPFPNAQIQALERLMRQIMARHPAITEDRVIGHSDMAPTRKFDPGAKFDWRRLALGGLSIWPKDVLQIGACSADQFLRDARTFGYTCEGATFDAVLAAFRMRFLPMLRGPLCAQDCAVMAALARDYPAKAIDARPITA</sequence>
<protein>
    <recommendedName>
        <fullName evidence="2">N-acetylmuramoyl-L-alanine amidase</fullName>
        <ecNumber evidence="2">3.5.1.28</ecNumber>
    </recommendedName>
</protein>
<dbReference type="Gene3D" id="3.40.80.10">
    <property type="entry name" value="Peptidoglycan recognition protein-like"/>
    <property type="match status" value="1"/>
</dbReference>
<comment type="catalytic activity">
    <reaction evidence="1">
        <text>Hydrolyzes the link between N-acetylmuramoyl residues and L-amino acid residues in certain cell-wall glycopeptides.</text>
        <dbReference type="EC" id="3.5.1.28"/>
    </reaction>
</comment>
<evidence type="ECO:0000256" key="3">
    <source>
        <dbReference type="ARBA" id="ARBA00022801"/>
    </source>
</evidence>
<feature type="domain" description="N-acetylmuramoyl-L-alanine amidase" evidence="5">
    <location>
        <begin position="10"/>
        <end position="148"/>
    </location>
</feature>
<dbReference type="Proteomes" id="UP001156694">
    <property type="component" value="Unassembled WGS sequence"/>
</dbReference>
<dbReference type="SUPFAM" id="SSF55846">
    <property type="entry name" value="N-acetylmuramoyl-L-alanine amidase-like"/>
    <property type="match status" value="1"/>
</dbReference>
<evidence type="ECO:0000259" key="5">
    <source>
        <dbReference type="SMART" id="SM00644"/>
    </source>
</evidence>
<evidence type="ECO:0000256" key="2">
    <source>
        <dbReference type="ARBA" id="ARBA00011901"/>
    </source>
</evidence>
<dbReference type="CDD" id="cd06583">
    <property type="entry name" value="PGRP"/>
    <property type="match status" value="1"/>
</dbReference>
<dbReference type="EMBL" id="BSNN01000002">
    <property type="protein sequence ID" value="GLQ34883.1"/>
    <property type="molecule type" value="Genomic_DNA"/>
</dbReference>
<dbReference type="InterPro" id="IPR002502">
    <property type="entry name" value="Amidase_domain"/>
</dbReference>
<dbReference type="InterPro" id="IPR036505">
    <property type="entry name" value="Amidase/PGRP_sf"/>
</dbReference>
<dbReference type="EC" id="3.5.1.28" evidence="2"/>